<feature type="domain" description="Zn(2)-C6 fungal-type" evidence="9">
    <location>
        <begin position="74"/>
        <end position="103"/>
    </location>
</feature>
<dbReference type="OrthoDB" id="10018191at2759"/>
<organism evidence="11 12">
    <name type="scientific">Dactylonectria macrodidyma</name>
    <dbReference type="NCBI Taxonomy" id="307937"/>
    <lineage>
        <taxon>Eukaryota</taxon>
        <taxon>Fungi</taxon>
        <taxon>Dikarya</taxon>
        <taxon>Ascomycota</taxon>
        <taxon>Pezizomycotina</taxon>
        <taxon>Sordariomycetes</taxon>
        <taxon>Hypocreomycetidae</taxon>
        <taxon>Hypocreales</taxon>
        <taxon>Nectriaceae</taxon>
        <taxon>Dactylonectria</taxon>
    </lineage>
</organism>
<dbReference type="SUPFAM" id="SSF57667">
    <property type="entry name" value="beta-beta-alpha zinc fingers"/>
    <property type="match status" value="1"/>
</dbReference>
<dbReference type="GO" id="GO:0003677">
    <property type="term" value="F:DNA binding"/>
    <property type="evidence" value="ECO:0007669"/>
    <property type="project" value="InterPro"/>
</dbReference>
<keyword evidence="2 7" id="KW-0863">Zinc-finger</keyword>
<protein>
    <submittedName>
        <fullName evidence="11">Uncharacterized protein</fullName>
    </submittedName>
</protein>
<evidence type="ECO:0000256" key="3">
    <source>
        <dbReference type="ARBA" id="ARBA00022833"/>
    </source>
</evidence>
<accession>A0A9P9EYB7</accession>
<dbReference type="CDD" id="cd12148">
    <property type="entry name" value="fungal_TF_MHR"/>
    <property type="match status" value="1"/>
</dbReference>
<keyword evidence="5" id="KW-0804">Transcription</keyword>
<dbReference type="SMART" id="SM00066">
    <property type="entry name" value="GAL4"/>
    <property type="match status" value="1"/>
</dbReference>
<dbReference type="PROSITE" id="PS50048">
    <property type="entry name" value="ZN2_CY6_FUNGAL_2"/>
    <property type="match status" value="1"/>
</dbReference>
<dbReference type="AlphaFoldDB" id="A0A9P9EYB7"/>
<dbReference type="CDD" id="cd00067">
    <property type="entry name" value="GAL4"/>
    <property type="match status" value="1"/>
</dbReference>
<dbReference type="SUPFAM" id="SSF57701">
    <property type="entry name" value="Zn2/Cys6 DNA-binding domain"/>
    <property type="match status" value="1"/>
</dbReference>
<dbReference type="SMART" id="SM00355">
    <property type="entry name" value="ZnF_C2H2"/>
    <property type="match status" value="2"/>
</dbReference>
<feature type="domain" description="C2H2-type" evidence="10">
    <location>
        <begin position="10"/>
        <end position="37"/>
    </location>
</feature>
<evidence type="ECO:0000313" key="12">
    <source>
        <dbReference type="Proteomes" id="UP000738349"/>
    </source>
</evidence>
<keyword evidence="3" id="KW-0862">Zinc</keyword>
<dbReference type="Pfam" id="PF00096">
    <property type="entry name" value="zf-C2H2"/>
    <property type="match status" value="1"/>
</dbReference>
<dbReference type="Gene3D" id="4.10.240.10">
    <property type="entry name" value="Zn(2)-C6 fungal-type DNA-binding domain"/>
    <property type="match status" value="1"/>
</dbReference>
<dbReference type="InterPro" id="IPR001138">
    <property type="entry name" value="Zn2Cys6_DnaBD"/>
</dbReference>
<keyword evidence="1" id="KW-0479">Metal-binding</keyword>
<evidence type="ECO:0000256" key="2">
    <source>
        <dbReference type="ARBA" id="ARBA00022771"/>
    </source>
</evidence>
<dbReference type="Proteomes" id="UP000738349">
    <property type="component" value="Unassembled WGS sequence"/>
</dbReference>
<feature type="compositionally biased region" description="Polar residues" evidence="8">
    <location>
        <begin position="842"/>
        <end position="862"/>
    </location>
</feature>
<dbReference type="Gene3D" id="3.30.160.60">
    <property type="entry name" value="Classic Zinc Finger"/>
    <property type="match status" value="2"/>
</dbReference>
<keyword evidence="4" id="KW-0805">Transcription regulation</keyword>
<dbReference type="PROSITE" id="PS00463">
    <property type="entry name" value="ZN2_CY6_FUNGAL_1"/>
    <property type="match status" value="1"/>
</dbReference>
<comment type="caution">
    <text evidence="11">The sequence shown here is derived from an EMBL/GenBank/DDBJ whole genome shotgun (WGS) entry which is preliminary data.</text>
</comment>
<dbReference type="GO" id="GO:0000981">
    <property type="term" value="F:DNA-binding transcription factor activity, RNA polymerase II-specific"/>
    <property type="evidence" value="ECO:0007669"/>
    <property type="project" value="InterPro"/>
</dbReference>
<evidence type="ECO:0000256" key="4">
    <source>
        <dbReference type="ARBA" id="ARBA00023015"/>
    </source>
</evidence>
<dbReference type="Pfam" id="PF00172">
    <property type="entry name" value="Zn_clus"/>
    <property type="match status" value="1"/>
</dbReference>
<proteinExistence type="predicted"/>
<evidence type="ECO:0000256" key="1">
    <source>
        <dbReference type="ARBA" id="ARBA00022723"/>
    </source>
</evidence>
<reference evidence="11" key="1">
    <citation type="journal article" date="2021" name="Nat. Commun.">
        <title>Genetic determinants of endophytism in the Arabidopsis root mycobiome.</title>
        <authorList>
            <person name="Mesny F."/>
            <person name="Miyauchi S."/>
            <person name="Thiergart T."/>
            <person name="Pickel B."/>
            <person name="Atanasova L."/>
            <person name="Karlsson M."/>
            <person name="Huettel B."/>
            <person name="Barry K.W."/>
            <person name="Haridas S."/>
            <person name="Chen C."/>
            <person name="Bauer D."/>
            <person name="Andreopoulos W."/>
            <person name="Pangilinan J."/>
            <person name="LaButti K."/>
            <person name="Riley R."/>
            <person name="Lipzen A."/>
            <person name="Clum A."/>
            <person name="Drula E."/>
            <person name="Henrissat B."/>
            <person name="Kohler A."/>
            <person name="Grigoriev I.V."/>
            <person name="Martin F.M."/>
            <person name="Hacquard S."/>
        </authorList>
    </citation>
    <scope>NUCLEOTIDE SEQUENCE</scope>
    <source>
        <strain evidence="11">MPI-CAGE-AT-0147</strain>
    </source>
</reference>
<dbReference type="InterPro" id="IPR036236">
    <property type="entry name" value="Znf_C2H2_sf"/>
</dbReference>
<feature type="region of interest" description="Disordered" evidence="8">
    <location>
        <begin position="111"/>
        <end position="153"/>
    </location>
</feature>
<dbReference type="GO" id="GO:0006351">
    <property type="term" value="P:DNA-templated transcription"/>
    <property type="evidence" value="ECO:0007669"/>
    <property type="project" value="InterPro"/>
</dbReference>
<dbReference type="Pfam" id="PF04082">
    <property type="entry name" value="Fungal_trans"/>
    <property type="match status" value="1"/>
</dbReference>
<dbReference type="PROSITE" id="PS00028">
    <property type="entry name" value="ZINC_FINGER_C2H2_1"/>
    <property type="match status" value="2"/>
</dbReference>
<keyword evidence="12" id="KW-1185">Reference proteome</keyword>
<evidence type="ECO:0000256" key="5">
    <source>
        <dbReference type="ARBA" id="ARBA00023163"/>
    </source>
</evidence>
<dbReference type="PROSITE" id="PS50157">
    <property type="entry name" value="ZINC_FINGER_C2H2_2"/>
    <property type="match status" value="2"/>
</dbReference>
<dbReference type="GO" id="GO:0008270">
    <property type="term" value="F:zinc ion binding"/>
    <property type="evidence" value="ECO:0007669"/>
    <property type="project" value="UniProtKB-KW"/>
</dbReference>
<feature type="domain" description="C2H2-type" evidence="10">
    <location>
        <begin position="38"/>
        <end position="65"/>
    </location>
</feature>
<dbReference type="PANTHER" id="PTHR47660">
    <property type="entry name" value="TRANSCRIPTION FACTOR WITH C2H2 AND ZN(2)-CYS(6) DNA BINDING DOMAIN (EUROFUNG)-RELATED-RELATED"/>
    <property type="match status" value="1"/>
</dbReference>
<dbReference type="EMBL" id="JAGMUV010000007">
    <property type="protein sequence ID" value="KAH7148343.1"/>
    <property type="molecule type" value="Genomic_DNA"/>
</dbReference>
<keyword evidence="6" id="KW-0539">Nucleus</keyword>
<name>A0A9P9EYB7_9HYPO</name>
<evidence type="ECO:0000256" key="7">
    <source>
        <dbReference type="PROSITE-ProRule" id="PRU00042"/>
    </source>
</evidence>
<evidence type="ECO:0000259" key="10">
    <source>
        <dbReference type="PROSITE" id="PS50157"/>
    </source>
</evidence>
<evidence type="ECO:0000256" key="6">
    <source>
        <dbReference type="ARBA" id="ARBA00023242"/>
    </source>
</evidence>
<feature type="region of interest" description="Disordered" evidence="8">
    <location>
        <begin position="842"/>
        <end position="865"/>
    </location>
</feature>
<dbReference type="FunFam" id="3.30.160.60:FF:002343">
    <property type="entry name" value="Zinc finger protein 33A"/>
    <property type="match status" value="1"/>
</dbReference>
<dbReference type="PANTHER" id="PTHR47660:SF7">
    <property type="entry name" value="TRANSCRIPTION FACTOR WITH C2H2 AND ZN(2)-CYS(6) DNA BINDING DOMAIN (EUROFUNG)"/>
    <property type="match status" value="1"/>
</dbReference>
<dbReference type="InterPro" id="IPR007219">
    <property type="entry name" value="XnlR_reg_dom"/>
</dbReference>
<evidence type="ECO:0000259" key="9">
    <source>
        <dbReference type="PROSITE" id="PS50048"/>
    </source>
</evidence>
<sequence>MADSVATAEFKCHFCQSTFTRHEHLSRHIRTHTREKPFKCLECGKSFSRQDVLARHTVSHAPDSRDARGSMSRACIECAASRTRCSKESPCKRCIDRSLECIYPSNYRKRKASTTDRGDDIETASSPRSGLRGPAWREANGNASNAEHLQQPARPNIEDTILGQDVCVPNESSLAGTTSDEVVCVFPQSINWTPGFDQVSDSFLASGARGYSKTDNQMSTTSNINWLSPSDIDTLYQSSELATFPLDGEAFKNLAMPFPLENLDTLDSQARYSIAPARQEGLTVDDQRNKDAGVGEVTAQTPASSQGAISSSVSSSTAGLLYVEGTVSRAPFRGRLPRRVSVLHTEGSLPLDGSNYSLTPVSEAAAATDTDAAADPFDNFVSVLAYENMCREIQNETEAFGSDVEPPSLVHVRRFVYLYFEEFHPIYPFLRPSSSLFEQPGNWILLLAISAVGSRYSSEGSTKALASLVEKVLDRGTLNMKSSNPQGIWVPDRDHLRPKIDLAILQTEVLNVTLMVHSGEEDLMERAFIRHCHLVERCKSMNLLSRTPPTVSPAASAHEDVVATWLEAQSEIRAGMMVWLLDSILAYELNRSHLLQLNDAKSPLPSLEDLWSHPTTERITDKRSETVTMIEALELLYMENRLPPNLSEFSNLLLTFAVCRRTKEATYQYQTNLSNWVPNARFQPRTAAQPVAETWPPSLPVLSGWRNSACDCLDILHWNANGTAARAGGWEHPTILFLHLSRLLLLVPISHVRSVVAAFSRMSRDGEERDPRTFEAWHHLCRWAVLDQFKARLSMVHAGALLWHIRRYSTNNFLEPFSIYVAALAIWAYSVSSRSAGNQVAQEAQSRSPAVPFTETNSTSPETWDMLTPNTAHDEEPELRVINLDRPCDDEIVQMYVRLGHKMVGQVRGVGDICNPAAPQKILQEAIRLLSSHKIEWQSREIFTVSQETGYTWGIQKSYVETLRCLIGATTSQNSLL</sequence>
<evidence type="ECO:0000256" key="8">
    <source>
        <dbReference type="SAM" id="MobiDB-lite"/>
    </source>
</evidence>
<dbReference type="InterPro" id="IPR036864">
    <property type="entry name" value="Zn2-C6_fun-type_DNA-bd_sf"/>
</dbReference>
<gene>
    <name evidence="11" type="ORF">EDB81DRAFT_856071</name>
</gene>
<evidence type="ECO:0000313" key="11">
    <source>
        <dbReference type="EMBL" id="KAH7148343.1"/>
    </source>
</evidence>
<dbReference type="InterPro" id="IPR013087">
    <property type="entry name" value="Znf_C2H2_type"/>
</dbReference>